<evidence type="ECO:0000313" key="6">
    <source>
        <dbReference type="Proteomes" id="UP000261704"/>
    </source>
</evidence>
<feature type="binding site" evidence="3">
    <location>
        <begin position="261"/>
        <end position="262"/>
    </location>
    <ligand>
        <name>ATP</name>
        <dbReference type="ChEBI" id="CHEBI:30616"/>
    </ligand>
</feature>
<keyword evidence="6" id="KW-1185">Reference proteome</keyword>
<evidence type="ECO:0000259" key="4">
    <source>
        <dbReference type="PROSITE" id="PS51459"/>
    </source>
</evidence>
<keyword evidence="1" id="KW-0067">ATP-binding</keyword>
<feature type="binding site" evidence="1">
    <location>
        <position position="261"/>
    </location>
    <ligand>
        <name>ATP</name>
        <dbReference type="ChEBI" id="CHEBI:30616"/>
    </ligand>
</feature>
<reference evidence="5 6" key="1">
    <citation type="submission" date="2018-09" db="EMBL/GenBank/DDBJ databases">
        <title>Profundibacter amoris BAR1 gen. nov., sp. nov., a new member of the Roseobacter clade isolated at Lokis Castle Vent Field on the Arctic Mid-Oceanic Ridge.</title>
        <authorList>
            <person name="Le Moine Bauer S."/>
            <person name="Sjoeberg A.G."/>
            <person name="L'Haridon S."/>
            <person name="Stokke R."/>
            <person name="Roalkvam I."/>
            <person name="Steen I.H."/>
            <person name="Dahle H."/>
        </authorList>
    </citation>
    <scope>NUCLEOTIDE SEQUENCE [LARGE SCALE GENOMIC DNA]</scope>
    <source>
        <strain evidence="5 6">BAR1</strain>
    </source>
</reference>
<dbReference type="PANTHER" id="PTHR13504:SF38">
    <property type="entry name" value="FIDO DOMAIN-CONTAINING PROTEIN"/>
    <property type="match status" value="1"/>
</dbReference>
<dbReference type="RefSeq" id="WP_118943319.1">
    <property type="nucleotide sequence ID" value="NZ_CP032125.1"/>
</dbReference>
<dbReference type="PROSITE" id="PS51459">
    <property type="entry name" value="FIDO"/>
    <property type="match status" value="1"/>
</dbReference>
<keyword evidence="1" id="KW-0547">Nucleotide-binding</keyword>
<dbReference type="Pfam" id="PF13412">
    <property type="entry name" value="HTH_24"/>
    <property type="match status" value="1"/>
</dbReference>
<dbReference type="Proteomes" id="UP000261704">
    <property type="component" value="Chromosome"/>
</dbReference>
<feature type="active site" evidence="2">
    <location>
        <position position="219"/>
    </location>
</feature>
<organism evidence="5 6">
    <name type="scientific">Profundibacter amoris</name>
    <dbReference type="NCBI Taxonomy" id="2171755"/>
    <lineage>
        <taxon>Bacteria</taxon>
        <taxon>Pseudomonadati</taxon>
        <taxon>Pseudomonadota</taxon>
        <taxon>Alphaproteobacteria</taxon>
        <taxon>Rhodobacterales</taxon>
        <taxon>Paracoccaceae</taxon>
        <taxon>Profundibacter</taxon>
    </lineage>
</organism>
<proteinExistence type="predicted"/>
<gene>
    <name evidence="5" type="ORF">BAR1_12480</name>
</gene>
<feature type="binding site" evidence="1">
    <location>
        <position position="219"/>
    </location>
    <ligand>
        <name>ATP</name>
        <dbReference type="ChEBI" id="CHEBI:30616"/>
    </ligand>
</feature>
<evidence type="ECO:0000256" key="1">
    <source>
        <dbReference type="PIRSR" id="PIRSR038925-1"/>
    </source>
</evidence>
<evidence type="ECO:0000313" key="5">
    <source>
        <dbReference type="EMBL" id="AXX98664.1"/>
    </source>
</evidence>
<dbReference type="OrthoDB" id="9813719at2"/>
<dbReference type="Gene3D" id="1.10.3290.10">
    <property type="entry name" value="Fido-like domain"/>
    <property type="match status" value="1"/>
</dbReference>
<dbReference type="InterPro" id="IPR040198">
    <property type="entry name" value="Fido_containing"/>
</dbReference>
<dbReference type="KEGG" id="pamo:BAR1_12480"/>
<dbReference type="Pfam" id="PF13784">
    <property type="entry name" value="Fic_N"/>
    <property type="match status" value="1"/>
</dbReference>
<dbReference type="InterPro" id="IPR003812">
    <property type="entry name" value="Fido"/>
</dbReference>
<feature type="binding site" evidence="1">
    <location>
        <begin position="224"/>
        <end position="230"/>
    </location>
    <ligand>
        <name>ATP</name>
        <dbReference type="ChEBI" id="CHEBI:30616"/>
    </ligand>
</feature>
<accession>A0A347UII6</accession>
<feature type="domain" description="Fido" evidence="4">
    <location>
        <begin position="133"/>
        <end position="283"/>
    </location>
</feature>
<dbReference type="InterPro" id="IPR036597">
    <property type="entry name" value="Fido-like_dom_sf"/>
</dbReference>
<dbReference type="Pfam" id="PF02661">
    <property type="entry name" value="Fic"/>
    <property type="match status" value="1"/>
</dbReference>
<dbReference type="PIRSF" id="PIRSF038925">
    <property type="entry name" value="AMP-prot_trans"/>
    <property type="match status" value="1"/>
</dbReference>
<sequence length="390" mass="43234">MTISENSSRLGKLVTISTAGEVAKALIPPALPPEPMVQMDQLYGPLERANRALGRLDGIASILPDTPLFLYMYIRKEALLSSQIEGTQSSLSDLLLFENEEAPGVPIDDVVEVSNYVAAMNHGLERIRSGFPISLRLMREIHEILLAKGRGATKQPGQFRHSQNWIGGTRPGNALFVPPPPSAVLDLMSDLEAFIHADTPAVPTLVKAGLIHVQFETIHPFLDGNGRLGRLLITLLLCDKGILKEPILYLSLYFKTHRRYYYDLLQRVREDGDWEAWIEFFLDGITETSLQAADAAKQILSLFEEDRAKIESLGRPAASALRVHQLLQQKPIIAIPDAARETGMSAPTVAKSIQHLRDLGLLREITGKQRGRMFVYSDYLGILSQGTEPI</sequence>
<name>A0A347UII6_9RHOB</name>
<dbReference type="PANTHER" id="PTHR13504">
    <property type="entry name" value="FIDO DOMAIN-CONTAINING PROTEIN DDB_G0283145"/>
    <property type="match status" value="1"/>
</dbReference>
<dbReference type="SUPFAM" id="SSF46785">
    <property type="entry name" value="Winged helix' DNA-binding domain"/>
    <property type="match status" value="1"/>
</dbReference>
<dbReference type="InterPro" id="IPR026287">
    <property type="entry name" value="SoFic-like"/>
</dbReference>
<dbReference type="EMBL" id="CP032125">
    <property type="protein sequence ID" value="AXX98664.1"/>
    <property type="molecule type" value="Genomic_DNA"/>
</dbReference>
<feature type="binding site" evidence="3">
    <location>
        <begin position="223"/>
        <end position="230"/>
    </location>
    <ligand>
        <name>ATP</name>
        <dbReference type="ChEBI" id="CHEBI:30616"/>
    </ligand>
</feature>
<dbReference type="AlphaFoldDB" id="A0A347UII6"/>
<evidence type="ECO:0000256" key="3">
    <source>
        <dbReference type="PIRSR" id="PIRSR640198-2"/>
    </source>
</evidence>
<protein>
    <submittedName>
        <fullName evidence="5">Fic family protein</fullName>
    </submittedName>
</protein>
<evidence type="ECO:0000256" key="2">
    <source>
        <dbReference type="PIRSR" id="PIRSR640198-1"/>
    </source>
</evidence>
<feature type="binding site" evidence="1">
    <location>
        <position position="85"/>
    </location>
    <ligand>
        <name>ATP</name>
        <dbReference type="ChEBI" id="CHEBI:30616"/>
    </ligand>
</feature>
<dbReference type="InterPro" id="IPR025758">
    <property type="entry name" value="Fic/DOC_N"/>
</dbReference>
<dbReference type="InterPro" id="IPR036390">
    <property type="entry name" value="WH_DNA-bd_sf"/>
</dbReference>
<dbReference type="GO" id="GO:0005524">
    <property type="term" value="F:ATP binding"/>
    <property type="evidence" value="ECO:0007669"/>
    <property type="project" value="UniProtKB-KW"/>
</dbReference>
<dbReference type="SUPFAM" id="SSF140931">
    <property type="entry name" value="Fic-like"/>
    <property type="match status" value="1"/>
</dbReference>